<dbReference type="InterPro" id="IPR006311">
    <property type="entry name" value="TAT_signal"/>
</dbReference>
<dbReference type="PROSITE" id="PS51910">
    <property type="entry name" value="GH18_2"/>
    <property type="match status" value="1"/>
</dbReference>
<dbReference type="KEGG" id="arev:RVR_4585"/>
<name>A0A7U3UT82_9ACTN</name>
<evidence type="ECO:0000256" key="2">
    <source>
        <dbReference type="SAM" id="SignalP"/>
    </source>
</evidence>
<reference evidence="4 5" key="2">
    <citation type="journal article" date="2011" name="J. Antibiot.">
        <title>Furaquinocins I and J: novel polyketide isoprenoid hybrid compounds from Streptomyces reveromyceticus SN-593.</title>
        <authorList>
            <person name="Panthee S."/>
            <person name="Takahashi S."/>
            <person name="Takagi H."/>
            <person name="Nogawa T."/>
            <person name="Oowada E."/>
            <person name="Uramoto M."/>
            <person name="Osada H."/>
        </authorList>
    </citation>
    <scope>NUCLEOTIDE SEQUENCE [LARGE SCALE GENOMIC DNA]</scope>
    <source>
        <strain evidence="4 5">SN-593</strain>
    </source>
</reference>
<dbReference type="GO" id="GO:0005975">
    <property type="term" value="P:carbohydrate metabolic process"/>
    <property type="evidence" value="ECO:0007669"/>
    <property type="project" value="InterPro"/>
</dbReference>
<feature type="region of interest" description="Disordered" evidence="1">
    <location>
        <begin position="359"/>
        <end position="378"/>
    </location>
</feature>
<dbReference type="RefSeq" id="WP_202234572.1">
    <property type="nucleotide sequence ID" value="NZ_AP018365.1"/>
</dbReference>
<feature type="domain" description="GH18" evidence="3">
    <location>
        <begin position="45"/>
        <end position="378"/>
    </location>
</feature>
<keyword evidence="5" id="KW-1185">Reference proteome</keyword>
<dbReference type="PROSITE" id="PS51318">
    <property type="entry name" value="TAT"/>
    <property type="match status" value="1"/>
</dbReference>
<dbReference type="Gene3D" id="3.20.20.80">
    <property type="entry name" value="Glycosidases"/>
    <property type="match status" value="1"/>
</dbReference>
<feature type="chain" id="PRO_5038734109" evidence="2">
    <location>
        <begin position="27"/>
        <end position="378"/>
    </location>
</feature>
<dbReference type="SUPFAM" id="SSF51445">
    <property type="entry name" value="(Trans)glycosidases"/>
    <property type="match status" value="1"/>
</dbReference>
<accession>A0A7U3UT82</accession>
<organism evidence="4 5">
    <name type="scientific">Actinacidiphila reveromycinica</name>
    <dbReference type="NCBI Taxonomy" id="659352"/>
    <lineage>
        <taxon>Bacteria</taxon>
        <taxon>Bacillati</taxon>
        <taxon>Actinomycetota</taxon>
        <taxon>Actinomycetes</taxon>
        <taxon>Kitasatosporales</taxon>
        <taxon>Streptomycetaceae</taxon>
        <taxon>Actinacidiphila</taxon>
    </lineage>
</organism>
<reference evidence="4 5" key="3">
    <citation type="journal article" date="2011" name="Nat. Chem. Biol.">
        <title>Reveromycin A biosynthesis uses RevG and RevJ for stereospecific spiroacetal formation.</title>
        <authorList>
            <person name="Takahashi S."/>
            <person name="Toyoda A."/>
            <person name="Sekiyama Y."/>
            <person name="Takagi H."/>
            <person name="Nogawa T."/>
            <person name="Uramoto M."/>
            <person name="Suzuki R."/>
            <person name="Koshino H."/>
            <person name="Kumano T."/>
            <person name="Panthee S."/>
            <person name="Dairi T."/>
            <person name="Ishikawa J."/>
            <person name="Ikeda H."/>
            <person name="Sakaki Y."/>
            <person name="Osada H."/>
        </authorList>
    </citation>
    <scope>NUCLEOTIDE SEQUENCE [LARGE SCALE GENOMIC DNA]</scope>
    <source>
        <strain evidence="4 5">SN-593</strain>
    </source>
</reference>
<evidence type="ECO:0000256" key="1">
    <source>
        <dbReference type="SAM" id="MobiDB-lite"/>
    </source>
</evidence>
<reference evidence="4 5" key="4">
    <citation type="journal article" date="2020" name="Sci. Rep.">
        <title>beta-carboline chemical signals induce reveromycin production through a LuxR family regulator in Streptomyces sp. SN-593.</title>
        <authorList>
            <person name="Panthee S."/>
            <person name="Kito N."/>
            <person name="Hayashi T."/>
            <person name="Shimizu T."/>
            <person name="Ishikawa J."/>
            <person name="Hamamoto H."/>
            <person name="Osada H."/>
            <person name="Takahashi S."/>
        </authorList>
    </citation>
    <scope>NUCLEOTIDE SEQUENCE [LARGE SCALE GENOMIC DNA]</scope>
    <source>
        <strain evidence="4 5">SN-593</strain>
    </source>
</reference>
<proteinExistence type="predicted"/>
<dbReference type="PANTHER" id="PTHR42976">
    <property type="entry name" value="BIFUNCTIONAL CHITINASE/LYSOZYME-RELATED"/>
    <property type="match status" value="1"/>
</dbReference>
<feature type="signal peptide" evidence="2">
    <location>
        <begin position="1"/>
        <end position="26"/>
    </location>
</feature>
<dbReference type="InterPro" id="IPR001223">
    <property type="entry name" value="Glyco_hydro18_cat"/>
</dbReference>
<dbReference type="EMBL" id="AP018365">
    <property type="protein sequence ID" value="BBA98417.1"/>
    <property type="molecule type" value="Genomic_DNA"/>
</dbReference>
<keyword evidence="2" id="KW-0732">Signal</keyword>
<protein>
    <submittedName>
        <fullName evidence="4">Putative chitinase</fullName>
    </submittedName>
</protein>
<gene>
    <name evidence="4" type="ORF">RVR_4585</name>
</gene>
<evidence type="ECO:0000259" key="3">
    <source>
        <dbReference type="PROSITE" id="PS51910"/>
    </source>
</evidence>
<dbReference type="PANTHER" id="PTHR42976:SF1">
    <property type="entry name" value="GH18 DOMAIN-CONTAINING PROTEIN-RELATED"/>
    <property type="match status" value="1"/>
</dbReference>
<dbReference type="CDD" id="cd06543">
    <property type="entry name" value="GH18_PF-ChiA-like"/>
    <property type="match status" value="1"/>
</dbReference>
<dbReference type="InterPro" id="IPR017853">
    <property type="entry name" value="GH"/>
</dbReference>
<evidence type="ECO:0000313" key="4">
    <source>
        <dbReference type="EMBL" id="BBA98417.1"/>
    </source>
</evidence>
<dbReference type="Proteomes" id="UP000595703">
    <property type="component" value="Chromosome"/>
</dbReference>
<dbReference type="InterPro" id="IPR052750">
    <property type="entry name" value="GH18_Chitinase"/>
</dbReference>
<dbReference type="Pfam" id="PF00704">
    <property type="entry name" value="Glyco_hydro_18"/>
    <property type="match status" value="1"/>
</dbReference>
<reference evidence="4 5" key="1">
    <citation type="journal article" date="2010" name="J. Bacteriol.">
        <title>Biochemical characterization of a novel indole prenyltransferase from Streptomyces sp. SN-593.</title>
        <authorList>
            <person name="Takahashi S."/>
            <person name="Takagi H."/>
            <person name="Toyoda A."/>
            <person name="Uramoto M."/>
            <person name="Nogawa T."/>
            <person name="Ueki M."/>
            <person name="Sakaki Y."/>
            <person name="Osada H."/>
        </authorList>
    </citation>
    <scope>NUCLEOTIDE SEQUENCE [LARGE SCALE GENOMIC DNA]</scope>
    <source>
        <strain evidence="4 5">SN-593</strain>
    </source>
</reference>
<sequence length="378" mass="39248">MRRSGPVRALLAAAAAAAVSAGLVVAGGGTAQAAAPASRAPMPAHVVAPYYETYNGGSPAALAAQSHNTYLTLAFLQTPAAGSCTATWNGDPTTPVSKSVYGKDIAALQSRGGDAIPSFGGYAADSTGTDIADSCTDVQSIAKVYESLVTTYGVTRIDLDVEVDALSDTAGIDRRNKAVALVEEWAQRTHRTVQFSYTLPSTTSGLGATGLAVLQNAVANHARVDVVNIMTFDYYDGAAHEMATDTETAAAGLHAQLAALYPSVPSARLWGRIGVTEMPGIDDYGPAETFTTADAATVEHWAAAKGINTLSFWALQRDNGGCPGTTGAGVCSGVAQSDWFFSHTFEAFAHPAWHWDNGRSTGPAHKSAPHQVGRGRRM</sequence>
<dbReference type="AlphaFoldDB" id="A0A7U3UT82"/>
<evidence type="ECO:0000313" key="5">
    <source>
        <dbReference type="Proteomes" id="UP000595703"/>
    </source>
</evidence>